<protein>
    <submittedName>
        <fullName evidence="2">Lipoprotein</fullName>
    </submittedName>
</protein>
<evidence type="ECO:0000256" key="1">
    <source>
        <dbReference type="SAM" id="SignalP"/>
    </source>
</evidence>
<dbReference type="InterPro" id="IPR026387">
    <property type="entry name" value="OMP_w_GlyGly"/>
</dbReference>
<dbReference type="Proteomes" id="UP000000466">
    <property type="component" value="Chromosome"/>
</dbReference>
<dbReference type="EMBL" id="CP003746">
    <property type="protein sequence ID" value="AFU97346.1"/>
    <property type="molecule type" value="Genomic_DNA"/>
</dbReference>
<dbReference type="STRING" id="1117647.M5M_00555"/>
<feature type="signal peptide" evidence="1">
    <location>
        <begin position="1"/>
        <end position="22"/>
    </location>
</feature>
<dbReference type="AlphaFoldDB" id="K4KEJ6"/>
<dbReference type="NCBIfam" id="TIGR04219">
    <property type="entry name" value="OMP_w_GlyGly"/>
    <property type="match status" value="1"/>
</dbReference>
<dbReference type="HOGENOM" id="CLU_093491_1_0_6"/>
<proteinExistence type="predicted"/>
<keyword evidence="2" id="KW-0449">Lipoprotein</keyword>
<dbReference type="RefSeq" id="WP_015045519.1">
    <property type="nucleotide sequence ID" value="NC_018868.3"/>
</dbReference>
<keyword evidence="1" id="KW-0732">Signal</keyword>
<evidence type="ECO:0000313" key="2">
    <source>
        <dbReference type="EMBL" id="AFU97346.1"/>
    </source>
</evidence>
<reference evidence="2 3" key="1">
    <citation type="journal article" date="2013" name="Genome Announc.">
        <title>Complete genome sequence of Simiduia agarivorans SA1(T), a marine bacterium able to degrade a variety of polysaccharides.</title>
        <authorList>
            <person name="Lin S.Y."/>
            <person name="Shieh W.Y."/>
            <person name="Chen J.S."/>
            <person name="Tang S.L."/>
        </authorList>
    </citation>
    <scope>NUCLEOTIDE SEQUENCE [LARGE SCALE GENOMIC DNA]</scope>
    <source>
        <strain evidence="3">DSM 21679 / JCM 13881 / BCRC 17597 / SA1</strain>
    </source>
</reference>
<sequence>MTASRFISAMTLCLVGSTAAVADTAGIHMGLGQWQSDISGSLGGISTDIQNFKKANNGHMYLAVEHPIPLLPNVRLAYQVLEQKGSFFPQGGSVQIQPKIDISHTDATFYYELLDNWISFDLGLGIRRYDGTSTLSAGGVTVQDRTVDVYLPTVYADANFDLPFTGLSVGANLTAGSMNDTEFSEMSARISYMFDGVADLGAELGYKQKDLTRIDGLDLDGDFSGPYLTLKAHF</sequence>
<feature type="chain" id="PRO_5003879577" evidence="1">
    <location>
        <begin position="23"/>
        <end position="234"/>
    </location>
</feature>
<keyword evidence="3" id="KW-1185">Reference proteome</keyword>
<evidence type="ECO:0000313" key="3">
    <source>
        <dbReference type="Proteomes" id="UP000000466"/>
    </source>
</evidence>
<dbReference type="eggNOG" id="COG3637">
    <property type="taxonomic scope" value="Bacteria"/>
</dbReference>
<organism evidence="2 3">
    <name type="scientific">Simiduia agarivorans (strain DSM 21679 / JCM 13881 / BCRC 17597 / SA1)</name>
    <dbReference type="NCBI Taxonomy" id="1117647"/>
    <lineage>
        <taxon>Bacteria</taxon>
        <taxon>Pseudomonadati</taxon>
        <taxon>Pseudomonadota</taxon>
        <taxon>Gammaproteobacteria</taxon>
        <taxon>Cellvibrionales</taxon>
        <taxon>Cellvibrionaceae</taxon>
        <taxon>Simiduia</taxon>
    </lineage>
</organism>
<gene>
    <name evidence="2" type="ordered locus">M5M_00555</name>
</gene>
<dbReference type="OrthoDB" id="6708408at2"/>
<dbReference type="KEGG" id="saga:M5M_00555"/>
<accession>K4KEJ6</accession>
<name>K4KEJ6_SIMAS</name>